<dbReference type="GO" id="GO:1990281">
    <property type="term" value="C:efflux pump complex"/>
    <property type="evidence" value="ECO:0007669"/>
    <property type="project" value="TreeGrafter"/>
</dbReference>
<evidence type="ECO:0000256" key="1">
    <source>
        <dbReference type="ARBA" id="ARBA00009477"/>
    </source>
</evidence>
<keyword evidence="2" id="KW-0175">Coiled coil</keyword>
<dbReference type="Gene3D" id="2.40.420.20">
    <property type="match status" value="1"/>
</dbReference>
<dbReference type="SUPFAM" id="SSF111369">
    <property type="entry name" value="HlyD-like secretion proteins"/>
    <property type="match status" value="1"/>
</dbReference>
<dbReference type="Proteomes" id="UP000664904">
    <property type="component" value="Chromosome"/>
</dbReference>
<keyword evidence="5" id="KW-1185">Reference proteome</keyword>
<accession>A0A975DGA7</accession>
<evidence type="ECO:0000313" key="4">
    <source>
        <dbReference type="EMBL" id="QTH71326.1"/>
    </source>
</evidence>
<dbReference type="InterPro" id="IPR006143">
    <property type="entry name" value="RND_pump_MFP"/>
</dbReference>
<feature type="coiled-coil region" evidence="2">
    <location>
        <begin position="90"/>
        <end position="162"/>
    </location>
</feature>
<dbReference type="NCBIfam" id="TIGR01730">
    <property type="entry name" value="RND_mfp"/>
    <property type="match status" value="1"/>
</dbReference>
<dbReference type="AlphaFoldDB" id="A0A975DGA7"/>
<sequence>MLGKSKFLLLSACLWIYPEAWAALPVKVENLTSDPLISELQIHGTVNGKNDVELAAGTAGLLEMVMPPGSYIKQGELIAKIDTIPLELEKAQYQETLNRAKINLHFYEQELTRLTSLAKTNSAAVSQVDSMRNQRDLAKSDIAMAEIRLRQVEDKINRASLRAPFDGVVSERMKMANSEVNRADELVKFIDINNLEVRVFIPVKYIDAVSLQQVLKIHSSSSFNTARAEAQVDAIIPATDTRSQTFEIRATLENQASGKWASGQLVDVTVPLLNQKNVLLVDRDALILRQGGVHIVKINDDNTAKRVTVTVGKGQGNRVEITPADTSLLKVGDKIAVRGAERLNDGQAVEIQ</sequence>
<name>A0A975DGA7_9GAMM</name>
<feature type="chain" id="PRO_5037800077" evidence="3">
    <location>
        <begin position="23"/>
        <end position="352"/>
    </location>
</feature>
<dbReference type="Gene3D" id="2.40.30.170">
    <property type="match status" value="1"/>
</dbReference>
<reference evidence="4" key="1">
    <citation type="submission" date="2021-03" db="EMBL/GenBank/DDBJ databases">
        <title>Complete Genome of Pseudoalteromonas xiamenensis STKMTI.2, a new potential marine bacterium producing anti-Vibrio compounds.</title>
        <authorList>
            <person name="Handayani D.P."/>
            <person name="Isnansetyo A."/>
            <person name="Istiqomah I."/>
            <person name="Jumina J."/>
        </authorList>
    </citation>
    <scope>NUCLEOTIDE SEQUENCE</scope>
    <source>
        <strain evidence="4">STKMTI.2</strain>
    </source>
</reference>
<dbReference type="EMBL" id="CP072133">
    <property type="protein sequence ID" value="QTH71326.1"/>
    <property type="molecule type" value="Genomic_DNA"/>
</dbReference>
<organism evidence="4 5">
    <name type="scientific">Pseudoalteromonas xiamenensis</name>
    <dbReference type="NCBI Taxonomy" id="882626"/>
    <lineage>
        <taxon>Bacteria</taxon>
        <taxon>Pseudomonadati</taxon>
        <taxon>Pseudomonadota</taxon>
        <taxon>Gammaproteobacteria</taxon>
        <taxon>Alteromonadales</taxon>
        <taxon>Pseudoalteromonadaceae</taxon>
        <taxon>Pseudoalteromonas</taxon>
    </lineage>
</organism>
<keyword evidence="3" id="KW-0732">Signal</keyword>
<evidence type="ECO:0000256" key="2">
    <source>
        <dbReference type="SAM" id="Coils"/>
    </source>
</evidence>
<evidence type="ECO:0000313" key="5">
    <source>
        <dbReference type="Proteomes" id="UP000664904"/>
    </source>
</evidence>
<dbReference type="GO" id="GO:0015562">
    <property type="term" value="F:efflux transmembrane transporter activity"/>
    <property type="evidence" value="ECO:0007669"/>
    <property type="project" value="TreeGrafter"/>
</dbReference>
<comment type="similarity">
    <text evidence="1">Belongs to the membrane fusion protein (MFP) (TC 8.A.1) family.</text>
</comment>
<dbReference type="Gene3D" id="2.40.50.100">
    <property type="match status" value="1"/>
</dbReference>
<dbReference type="PANTHER" id="PTHR30469">
    <property type="entry name" value="MULTIDRUG RESISTANCE PROTEIN MDTA"/>
    <property type="match status" value="1"/>
</dbReference>
<dbReference type="KEGG" id="pxi:J5O05_16285"/>
<feature type="signal peptide" evidence="3">
    <location>
        <begin position="1"/>
        <end position="22"/>
    </location>
</feature>
<protein>
    <submittedName>
        <fullName evidence="4">Efflux RND transporter periplasmic adaptor subunit</fullName>
    </submittedName>
</protein>
<dbReference type="PANTHER" id="PTHR30469:SF15">
    <property type="entry name" value="HLYD FAMILY OF SECRETION PROTEINS"/>
    <property type="match status" value="1"/>
</dbReference>
<dbReference type="RefSeq" id="WP_208842967.1">
    <property type="nucleotide sequence ID" value="NZ_CP072133.1"/>
</dbReference>
<dbReference type="Gene3D" id="1.10.287.470">
    <property type="entry name" value="Helix hairpin bin"/>
    <property type="match status" value="1"/>
</dbReference>
<gene>
    <name evidence="4" type="ORF">J5O05_16285</name>
</gene>
<evidence type="ECO:0000256" key="3">
    <source>
        <dbReference type="SAM" id="SignalP"/>
    </source>
</evidence>
<proteinExistence type="inferred from homology"/>